<accession>A0A383DM06</accession>
<gene>
    <name evidence="1" type="ORF">METZ01_LOCUS498164</name>
</gene>
<sequence length="23" mass="2436">VSDCEELVGLLTEDDVADLAICI</sequence>
<dbReference type="EMBL" id="UINC01218337">
    <property type="protein sequence ID" value="SVE45310.1"/>
    <property type="molecule type" value="Genomic_DNA"/>
</dbReference>
<reference evidence="1" key="1">
    <citation type="submission" date="2018-05" db="EMBL/GenBank/DDBJ databases">
        <authorList>
            <person name="Lanie J.A."/>
            <person name="Ng W.-L."/>
            <person name="Kazmierczak K.M."/>
            <person name="Andrzejewski T.M."/>
            <person name="Davidsen T.M."/>
            <person name="Wayne K.J."/>
            <person name="Tettelin H."/>
            <person name="Glass J.I."/>
            <person name="Rusch D."/>
            <person name="Podicherti R."/>
            <person name="Tsui H.-C.T."/>
            <person name="Winkler M.E."/>
        </authorList>
    </citation>
    <scope>NUCLEOTIDE SEQUENCE</scope>
</reference>
<feature type="non-terminal residue" evidence="1">
    <location>
        <position position="1"/>
    </location>
</feature>
<protein>
    <submittedName>
        <fullName evidence="1">Uncharacterized protein</fullName>
    </submittedName>
</protein>
<proteinExistence type="predicted"/>
<dbReference type="AlphaFoldDB" id="A0A383DM06"/>
<name>A0A383DM06_9ZZZZ</name>
<organism evidence="1">
    <name type="scientific">marine metagenome</name>
    <dbReference type="NCBI Taxonomy" id="408172"/>
    <lineage>
        <taxon>unclassified sequences</taxon>
        <taxon>metagenomes</taxon>
        <taxon>ecological metagenomes</taxon>
    </lineage>
</organism>
<evidence type="ECO:0000313" key="1">
    <source>
        <dbReference type="EMBL" id="SVE45310.1"/>
    </source>
</evidence>